<proteinExistence type="inferred from homology"/>
<evidence type="ECO:0000256" key="1">
    <source>
        <dbReference type="ARBA" id="ARBA00004167"/>
    </source>
</evidence>
<comment type="similarity">
    <text evidence="2 8">Belongs to the glycosyltransferase 92 family.</text>
</comment>
<feature type="transmembrane region" description="Helical" evidence="8">
    <location>
        <begin position="12"/>
        <end position="32"/>
    </location>
</feature>
<evidence type="ECO:0000256" key="8">
    <source>
        <dbReference type="RuleBase" id="RU366017"/>
    </source>
</evidence>
<dbReference type="PANTHER" id="PTHR21461:SF69">
    <property type="entry name" value="GLYCOSYLTRANSFERASE FAMILY 92 PROTEIN"/>
    <property type="match status" value="1"/>
</dbReference>
<feature type="region of interest" description="Disordered" evidence="9">
    <location>
        <begin position="267"/>
        <end position="292"/>
    </location>
</feature>
<dbReference type="Pfam" id="PF01697">
    <property type="entry name" value="Glyco_transf_92"/>
    <property type="match status" value="1"/>
</dbReference>
<dbReference type="AlphaFoldDB" id="A0AAE1CX07"/>
<evidence type="ECO:0000256" key="5">
    <source>
        <dbReference type="ARBA" id="ARBA00022692"/>
    </source>
</evidence>
<keyword evidence="5 8" id="KW-0812">Transmembrane</keyword>
<accession>A0AAE1CX07</accession>
<dbReference type="GO" id="GO:0016757">
    <property type="term" value="F:glycosyltransferase activity"/>
    <property type="evidence" value="ECO:0007669"/>
    <property type="project" value="UniProtKB-UniRule"/>
</dbReference>
<dbReference type="GO" id="GO:0016020">
    <property type="term" value="C:membrane"/>
    <property type="evidence" value="ECO:0007669"/>
    <property type="project" value="UniProtKB-SubCell"/>
</dbReference>
<evidence type="ECO:0000256" key="2">
    <source>
        <dbReference type="ARBA" id="ARBA00007647"/>
    </source>
</evidence>
<evidence type="ECO:0000313" key="10">
    <source>
        <dbReference type="EMBL" id="KAK3741018.1"/>
    </source>
</evidence>
<keyword evidence="11" id="KW-1185">Reference proteome</keyword>
<dbReference type="InterPro" id="IPR008166">
    <property type="entry name" value="Glyco_transf_92"/>
</dbReference>
<comment type="subcellular location">
    <subcellularLocation>
        <location evidence="1">Membrane</location>
        <topology evidence="1">Single-pass membrane protein</topology>
    </subcellularLocation>
</comment>
<evidence type="ECO:0000256" key="6">
    <source>
        <dbReference type="ARBA" id="ARBA00022989"/>
    </source>
</evidence>
<dbReference type="PANTHER" id="PTHR21461">
    <property type="entry name" value="GLYCOSYLTRANSFERASE FAMILY 92 PROTEIN"/>
    <property type="match status" value="1"/>
</dbReference>
<evidence type="ECO:0000313" key="11">
    <source>
        <dbReference type="Proteomes" id="UP001283361"/>
    </source>
</evidence>
<keyword evidence="6 8" id="KW-1133">Transmembrane helix</keyword>
<dbReference type="Proteomes" id="UP001283361">
    <property type="component" value="Unassembled WGS sequence"/>
</dbReference>
<sequence>MALKQFGHLKCYVCAFGSITTGTLFVALLYIVQTDRMHEQLQGQGFGNQTLQELNHVNEKPLRGQLTRNQSLEKNSRLKGEIKLDVTQNSRKIYQKKDRTLEERRWLESVLKAREEPHQDLVALDKARQQLKKFYHGNISAPGQLHIPDKTPDFKAISGLESILYVHAALWQGDNVRISIIKKRGKLDNILCVFWYSSNQRSNFTVVKALVKDLQSYNFENACAYIKCFLKLDKEREKSSAPVFVGLVNKKTLSAGHRILLPIENRDMDPDRVNRGTTPKISKDDNKNSKPTSVKNRVVEFTVCIPAMFNYRKAAQLVEKLEMVRLLGAGRVVLYDANIAPNVRSVLRLYTQEWAAGNETLEVVVHSWKLPQLRLHYWGQVAAIEDCLYRYGWLSKYMVFDDLDEFIIPLQHKNWHELIAERELSPGYGAFMFRSSVMNQDHASPAKGFEIEARKYDSLILGFTQRDDYVYAPLLRSKLIVNPRKIESIGVHHVYEGYGATDVIPLDQGLVYHYRWPILPCGPEVKDNRVSTRFGKSLLVRLKSIWSKLRDVQIVKTIPRSNSTRETCYKEMN</sequence>
<gene>
    <name evidence="10" type="ORF">RRG08_005708</name>
</gene>
<organism evidence="10 11">
    <name type="scientific">Elysia crispata</name>
    <name type="common">lettuce slug</name>
    <dbReference type="NCBI Taxonomy" id="231223"/>
    <lineage>
        <taxon>Eukaryota</taxon>
        <taxon>Metazoa</taxon>
        <taxon>Spiralia</taxon>
        <taxon>Lophotrochozoa</taxon>
        <taxon>Mollusca</taxon>
        <taxon>Gastropoda</taxon>
        <taxon>Heterobranchia</taxon>
        <taxon>Euthyneura</taxon>
        <taxon>Panpulmonata</taxon>
        <taxon>Sacoglossa</taxon>
        <taxon>Placobranchoidea</taxon>
        <taxon>Plakobranchidae</taxon>
        <taxon>Elysia</taxon>
    </lineage>
</organism>
<dbReference type="EC" id="2.4.1.-" evidence="8"/>
<evidence type="ECO:0000256" key="3">
    <source>
        <dbReference type="ARBA" id="ARBA00022676"/>
    </source>
</evidence>
<evidence type="ECO:0000256" key="7">
    <source>
        <dbReference type="ARBA" id="ARBA00023136"/>
    </source>
</evidence>
<keyword evidence="7 8" id="KW-0472">Membrane</keyword>
<evidence type="ECO:0000256" key="4">
    <source>
        <dbReference type="ARBA" id="ARBA00022679"/>
    </source>
</evidence>
<evidence type="ECO:0000256" key="9">
    <source>
        <dbReference type="SAM" id="MobiDB-lite"/>
    </source>
</evidence>
<dbReference type="GO" id="GO:0005737">
    <property type="term" value="C:cytoplasm"/>
    <property type="evidence" value="ECO:0007669"/>
    <property type="project" value="TreeGrafter"/>
</dbReference>
<comment type="caution">
    <text evidence="10">The sequence shown here is derived from an EMBL/GenBank/DDBJ whole genome shotgun (WGS) entry which is preliminary data.</text>
</comment>
<reference evidence="10" key="1">
    <citation type="journal article" date="2023" name="G3 (Bethesda)">
        <title>A reference genome for the long-term kleptoplast-retaining sea slug Elysia crispata morphotype clarki.</title>
        <authorList>
            <person name="Eastman K.E."/>
            <person name="Pendleton A.L."/>
            <person name="Shaikh M.A."/>
            <person name="Suttiyut T."/>
            <person name="Ogas R."/>
            <person name="Tomko P."/>
            <person name="Gavelis G."/>
            <person name="Widhalm J.R."/>
            <person name="Wisecaver J.H."/>
        </authorList>
    </citation>
    <scope>NUCLEOTIDE SEQUENCE</scope>
    <source>
        <strain evidence="10">ECLA1</strain>
    </source>
</reference>
<name>A0AAE1CX07_9GAST</name>
<keyword evidence="3 8" id="KW-0328">Glycosyltransferase</keyword>
<dbReference type="EMBL" id="JAWDGP010006450">
    <property type="protein sequence ID" value="KAK3741018.1"/>
    <property type="molecule type" value="Genomic_DNA"/>
</dbReference>
<protein>
    <recommendedName>
        <fullName evidence="8">Glycosyltransferase family 92 protein</fullName>
        <ecNumber evidence="8">2.4.1.-</ecNumber>
    </recommendedName>
</protein>
<keyword evidence="4 8" id="KW-0808">Transferase</keyword>